<organism evidence="9 10">
    <name type="scientific">Frieseomelitta varia</name>
    <dbReference type="NCBI Taxonomy" id="561572"/>
    <lineage>
        <taxon>Eukaryota</taxon>
        <taxon>Metazoa</taxon>
        <taxon>Ecdysozoa</taxon>
        <taxon>Arthropoda</taxon>
        <taxon>Hexapoda</taxon>
        <taxon>Insecta</taxon>
        <taxon>Pterygota</taxon>
        <taxon>Neoptera</taxon>
        <taxon>Endopterygota</taxon>
        <taxon>Hymenoptera</taxon>
        <taxon>Apocrita</taxon>
        <taxon>Aculeata</taxon>
        <taxon>Apoidea</taxon>
        <taxon>Anthophila</taxon>
        <taxon>Apidae</taxon>
        <taxon>Frieseomelitta</taxon>
    </lineage>
</organism>
<dbReference type="Gene3D" id="3.40.525.10">
    <property type="entry name" value="CRAL-TRIO lipid binding domain"/>
    <property type="match status" value="2"/>
</dbReference>
<feature type="domain" description="PDZ" evidence="6">
    <location>
        <begin position="136"/>
        <end position="215"/>
    </location>
</feature>
<dbReference type="SUPFAM" id="SSF52540">
    <property type="entry name" value="P-loop containing nucleoside triphosphate hydrolases"/>
    <property type="match status" value="1"/>
</dbReference>
<dbReference type="SMART" id="SM01100">
    <property type="entry name" value="CRAL_TRIO_N"/>
    <property type="match status" value="2"/>
</dbReference>
<dbReference type="InterPro" id="IPR001251">
    <property type="entry name" value="CRAL-TRIO_dom"/>
</dbReference>
<dbReference type="InterPro" id="IPR004172">
    <property type="entry name" value="L27_dom"/>
</dbReference>
<comment type="caution">
    <text evidence="9">The sequence shown here is derived from an EMBL/GenBank/DDBJ whole genome shotgun (WGS) entry which is preliminary data.</text>
</comment>
<dbReference type="Gene3D" id="2.30.30.40">
    <property type="entry name" value="SH3 Domains"/>
    <property type="match status" value="1"/>
</dbReference>
<evidence type="ECO:0000256" key="3">
    <source>
        <dbReference type="PROSITE-ProRule" id="PRU00192"/>
    </source>
</evidence>
<keyword evidence="10" id="KW-1185">Reference proteome</keyword>
<dbReference type="Pfam" id="PF00650">
    <property type="entry name" value="CRAL_TRIO"/>
    <property type="match status" value="1"/>
</dbReference>
<accession>A0A833VJG5</accession>
<dbReference type="SUPFAM" id="SSF50044">
    <property type="entry name" value="SH3-domain"/>
    <property type="match status" value="1"/>
</dbReference>
<dbReference type="Gene3D" id="1.10.8.20">
    <property type="entry name" value="N-terminal domain of phosphatidylinositol transfer protein sec14p"/>
    <property type="match status" value="2"/>
</dbReference>
<dbReference type="InterPro" id="IPR008144">
    <property type="entry name" value="Guanylate_kin-like_dom"/>
</dbReference>
<dbReference type="InterPro" id="IPR036034">
    <property type="entry name" value="PDZ_sf"/>
</dbReference>
<dbReference type="PROSITE" id="PS50002">
    <property type="entry name" value="SH3"/>
    <property type="match status" value="1"/>
</dbReference>
<dbReference type="PANTHER" id="PTHR23122">
    <property type="entry name" value="MEMBRANE-ASSOCIATED GUANYLATE KINASE MAGUK"/>
    <property type="match status" value="1"/>
</dbReference>
<dbReference type="Gene3D" id="1.10.287.650">
    <property type="entry name" value="L27 domain"/>
    <property type="match status" value="1"/>
</dbReference>
<dbReference type="InterPro" id="IPR036892">
    <property type="entry name" value="L27_dom_sf"/>
</dbReference>
<dbReference type="PROSITE" id="PS50106">
    <property type="entry name" value="PDZ"/>
    <property type="match status" value="1"/>
</dbReference>
<dbReference type="SMART" id="SM00228">
    <property type="entry name" value="PDZ"/>
    <property type="match status" value="1"/>
</dbReference>
<evidence type="ECO:0000259" key="4">
    <source>
        <dbReference type="PROSITE" id="PS50002"/>
    </source>
</evidence>
<dbReference type="Pfam" id="PF02828">
    <property type="entry name" value="L27"/>
    <property type="match status" value="1"/>
</dbReference>
<proteinExistence type="inferred from homology"/>
<evidence type="ECO:0008006" key="11">
    <source>
        <dbReference type="Google" id="ProtNLM"/>
    </source>
</evidence>
<dbReference type="Pfam" id="PF00595">
    <property type="entry name" value="PDZ"/>
    <property type="match status" value="1"/>
</dbReference>
<feature type="domain" description="SH3" evidence="4">
    <location>
        <begin position="224"/>
        <end position="295"/>
    </location>
</feature>
<dbReference type="InterPro" id="IPR008145">
    <property type="entry name" value="GK/Ca_channel_bsu"/>
</dbReference>
<dbReference type="SMART" id="SM00516">
    <property type="entry name" value="SEC14"/>
    <property type="match status" value="1"/>
</dbReference>
<dbReference type="PROSITE" id="PS50191">
    <property type="entry name" value="CRAL_TRIO"/>
    <property type="match status" value="1"/>
</dbReference>
<evidence type="ECO:0000313" key="9">
    <source>
        <dbReference type="EMBL" id="KAF3420671.1"/>
    </source>
</evidence>
<evidence type="ECO:0000259" key="5">
    <source>
        <dbReference type="PROSITE" id="PS50052"/>
    </source>
</evidence>
<dbReference type="GO" id="GO:0030054">
    <property type="term" value="C:cell junction"/>
    <property type="evidence" value="ECO:0007669"/>
    <property type="project" value="UniProtKB-ARBA"/>
</dbReference>
<dbReference type="SMART" id="SM00072">
    <property type="entry name" value="GuKc"/>
    <property type="match status" value="1"/>
</dbReference>
<dbReference type="InterPro" id="IPR050716">
    <property type="entry name" value="MAGUK"/>
</dbReference>
<dbReference type="Gene3D" id="3.40.50.300">
    <property type="entry name" value="P-loop containing nucleotide triphosphate hydrolases"/>
    <property type="match status" value="1"/>
</dbReference>
<dbReference type="SUPFAM" id="SSF46938">
    <property type="entry name" value="CRAL/TRIO N-terminal domain"/>
    <property type="match status" value="2"/>
</dbReference>
<dbReference type="FunFam" id="2.30.30.40:FF:000069">
    <property type="entry name" value="MAGUK p55 subfamily member 6"/>
    <property type="match status" value="1"/>
</dbReference>
<feature type="domain" description="Guanylate kinase-like" evidence="5">
    <location>
        <begin position="351"/>
        <end position="539"/>
    </location>
</feature>
<feature type="domain" description="L27" evidence="8">
    <location>
        <begin position="60"/>
        <end position="116"/>
    </location>
</feature>
<dbReference type="PROSITE" id="PS00856">
    <property type="entry name" value="GUANYLATE_KINASE_1"/>
    <property type="match status" value="1"/>
</dbReference>
<dbReference type="InterPro" id="IPR001452">
    <property type="entry name" value="SH3_domain"/>
</dbReference>
<dbReference type="CDD" id="cd11862">
    <property type="entry name" value="SH3_MPP"/>
    <property type="match status" value="1"/>
</dbReference>
<dbReference type="Gene3D" id="2.30.42.10">
    <property type="match status" value="1"/>
</dbReference>
<dbReference type="InterPro" id="IPR036273">
    <property type="entry name" value="CRAL/TRIO_N_dom_sf"/>
</dbReference>
<comment type="similarity">
    <text evidence="1">Belongs to the MAGUK family.</text>
</comment>
<dbReference type="InterPro" id="IPR027417">
    <property type="entry name" value="P-loop_NTPase"/>
</dbReference>
<dbReference type="SUPFAM" id="SSF101288">
    <property type="entry name" value="L27 domain"/>
    <property type="match status" value="1"/>
</dbReference>
<dbReference type="CDD" id="cd00170">
    <property type="entry name" value="SEC14"/>
    <property type="match status" value="1"/>
</dbReference>
<evidence type="ECO:0000256" key="2">
    <source>
        <dbReference type="ARBA" id="ARBA00022443"/>
    </source>
</evidence>
<reference evidence="9" key="1">
    <citation type="submission" date="2019-11" db="EMBL/GenBank/DDBJ databases">
        <title>The nuclear and mitochondrial genomes of Frieseomelitta varia - a highly eusocial stingless bee (Meliponini) with a permanently sterile worker caste.</title>
        <authorList>
            <person name="Freitas F.C.P."/>
            <person name="Lourenco A.P."/>
            <person name="Nunes F.M.F."/>
            <person name="Paschoal A.R."/>
            <person name="Abreu F.C.P."/>
            <person name="Barbin F.O."/>
            <person name="Bataglia L."/>
            <person name="Cardoso-Junior C.A.M."/>
            <person name="Cervoni M.S."/>
            <person name="Silva S.R."/>
            <person name="Dalarmi F."/>
            <person name="Del Lama M.A."/>
            <person name="Depintor T.S."/>
            <person name="Ferreira K.M."/>
            <person name="Goria P.S."/>
            <person name="Jaskot M.C."/>
            <person name="Lago D.C."/>
            <person name="Luna-Lucena D."/>
            <person name="Moda L.M."/>
            <person name="Nascimento L."/>
            <person name="Pedrino M."/>
            <person name="Rabico F.O."/>
            <person name="Sanches F.C."/>
            <person name="Santos D.E."/>
            <person name="Santos C.G."/>
            <person name="Vieira J."/>
            <person name="Lopes T.F."/>
            <person name="Barchuk A.R."/>
            <person name="Hartfelder K."/>
            <person name="Simoes Z.L.P."/>
            <person name="Bitondi M.M.G."/>
            <person name="Pinheiro D.G."/>
        </authorList>
    </citation>
    <scope>NUCLEOTIDE SEQUENCE</scope>
    <source>
        <strain evidence="9">USP_RPSP 00005682</strain>
        <tissue evidence="9">Whole individual</tissue>
    </source>
</reference>
<dbReference type="PROSITE" id="PS50052">
    <property type="entry name" value="GUANYLATE_KINASE_2"/>
    <property type="match status" value="1"/>
</dbReference>
<feature type="domain" description="CRAL-TRIO" evidence="7">
    <location>
        <begin position="726"/>
        <end position="888"/>
    </location>
</feature>
<dbReference type="InterPro" id="IPR011074">
    <property type="entry name" value="CRAL/TRIO_N_dom"/>
</dbReference>
<dbReference type="InterPro" id="IPR036028">
    <property type="entry name" value="SH3-like_dom_sf"/>
</dbReference>
<dbReference type="Proteomes" id="UP000655588">
    <property type="component" value="Unassembled WGS sequence"/>
</dbReference>
<dbReference type="Pfam" id="PF00625">
    <property type="entry name" value="Guanylate_kin"/>
    <property type="match status" value="1"/>
</dbReference>
<evidence type="ECO:0000259" key="7">
    <source>
        <dbReference type="PROSITE" id="PS50191"/>
    </source>
</evidence>
<dbReference type="InterPro" id="IPR001478">
    <property type="entry name" value="PDZ"/>
</dbReference>
<protein>
    <recommendedName>
        <fullName evidence="11">MAGUK p55 subfamily member 6</fullName>
    </recommendedName>
</protein>
<evidence type="ECO:0000256" key="1">
    <source>
        <dbReference type="ARBA" id="ARBA00007014"/>
    </source>
</evidence>
<dbReference type="PRINTS" id="PR00180">
    <property type="entry name" value="CRETINALDHBP"/>
</dbReference>
<evidence type="ECO:0000259" key="8">
    <source>
        <dbReference type="PROSITE" id="PS51022"/>
    </source>
</evidence>
<evidence type="ECO:0000313" key="10">
    <source>
        <dbReference type="Proteomes" id="UP000655588"/>
    </source>
</evidence>
<gene>
    <name evidence="9" type="ORF">E2986_11362</name>
</gene>
<dbReference type="InterPro" id="IPR020590">
    <property type="entry name" value="Guanylate_kinase_CS"/>
</dbReference>
<dbReference type="SUPFAM" id="SSF52087">
    <property type="entry name" value="CRAL/TRIO domain"/>
    <property type="match status" value="2"/>
</dbReference>
<dbReference type="Pfam" id="PF07970">
    <property type="entry name" value="COPIIcoated_ERV"/>
    <property type="match status" value="1"/>
</dbReference>
<dbReference type="SUPFAM" id="SSF50156">
    <property type="entry name" value="PDZ domain-like"/>
    <property type="match status" value="1"/>
</dbReference>
<dbReference type="InterPro" id="IPR012936">
    <property type="entry name" value="Erv_C"/>
</dbReference>
<dbReference type="InterPro" id="IPR014775">
    <property type="entry name" value="L27_C"/>
</dbReference>
<dbReference type="AlphaFoldDB" id="A0A833VJG5"/>
<dbReference type="Pfam" id="PF07653">
    <property type="entry name" value="SH3_2"/>
    <property type="match status" value="1"/>
</dbReference>
<dbReference type="PROSITE" id="PS51022">
    <property type="entry name" value="L27"/>
    <property type="match status" value="1"/>
</dbReference>
<dbReference type="CDD" id="cd00071">
    <property type="entry name" value="GMPK"/>
    <property type="match status" value="1"/>
</dbReference>
<dbReference type="InterPro" id="IPR036865">
    <property type="entry name" value="CRAL-TRIO_dom_sf"/>
</dbReference>
<dbReference type="SMART" id="SM00326">
    <property type="entry name" value="SH3"/>
    <property type="match status" value="1"/>
</dbReference>
<sequence>MEKCLVTVPAAFMHVRDNLDELGKVADDTDLLFLKGLLDSPVVTSLVKVQERLEDPPLHVEPVCSSICDIVDEVCHALRSSRDENARELVRLLRSSHLKALLETHDAVVKRKEQPSKPEPPLLIMPTNERTEAVRMVGLRRQPDEPLGLTVQVDESGNLIIARILGGSTAARQGLLRTGEVILEVNGKEVRNPEELQEAIHEAKENLSLKLAPGVASDGNLPVKSTCYMRALFDYDPSEDTLLPCKEIGLPFQKGDVLQIVDQADPNWWQARRVEGEGLGPPGLVPSLELEERRKAFVPPEADFVHKISICGTKISKKKKRKMYQSKSNGEFDSAELLLYEEVARMPPFRRKTLALVGPRGVGRRTLKNRLINSDPEKFGTIVPYTSRPPRVLEEDGKSYWFTDRESMETDIREHRYLEYGEHGGHLYGTKLDSVRELIRAGKMCVLDCSPAALKILHNSTEFMPYVIFIAAPGMEQLKWLYDLARSTGTSNRNLTEDDLKATLEESAALQRAYEKYIDLVIVNEDFDNTFRQTMNTTEKPCGDCYGATNDIIKCCNTCEDVREAYKLKNWALPTLGMIKQCKNEKSVEKMKTAFSQGCQIYGYMEVNRVGGSFHIAPGDSFSVNHVHVHDVQPYTSTQFNMTHKIRHLSFGLNIPGKTNPMDDTTVVAMEEDNTLYFPADEDFLLIFLRPCKFYAKSAYELMKRSAMYKEKHSNILGNLMPNDEETALVDHNVVNVLKGRDHKGRRILVVSCGKSWNPAAVTTDQILRLFYLIHQLAMREPLTQIYGAVVIMDFDGLSMKQVRALTPSFSLKLLSFIQEAMPLRLKEVHYVNQPFLFNMVWQMLKPFVKEKLKNRMFFHGDKRPSLHAYIPASHLPKNYGGDLPEIDYSSADWYPTLIKHEDKVKDRASPRVKTAFVNDPMERAGQGEQDVFIVTMKSRDLPHLKIGSSVLKAEFDDGGDFYAEKAKNELRETPEVVEQALKDYKAMLKDEPDLYVPDDDEFCRKFLRPCKWYSKNAFELEKTRKRLHFHGTNRDSLLSFIDENVLPVEFGGKFEMPKESIGQGICDYFCWFDKDFEAINFELQSFNSNDLLRYYHWI</sequence>
<dbReference type="Gene3D" id="1.20.5.1200">
    <property type="entry name" value="Alpha-tocopherol transfer"/>
    <property type="match status" value="1"/>
</dbReference>
<name>A0A833VJG5_9HYME</name>
<dbReference type="EMBL" id="WNWW01000926">
    <property type="protein sequence ID" value="KAF3420671.1"/>
    <property type="molecule type" value="Genomic_DNA"/>
</dbReference>
<dbReference type="SMART" id="SM00569">
    <property type="entry name" value="L27"/>
    <property type="match status" value="2"/>
</dbReference>
<keyword evidence="2 3" id="KW-0728">SH3 domain</keyword>
<evidence type="ECO:0000259" key="6">
    <source>
        <dbReference type="PROSITE" id="PS50106"/>
    </source>
</evidence>